<evidence type="ECO:0000256" key="1">
    <source>
        <dbReference type="ARBA" id="ARBA00004651"/>
    </source>
</evidence>
<keyword evidence="3" id="KW-1003">Cell membrane</keyword>
<dbReference type="InterPro" id="IPR035906">
    <property type="entry name" value="MetI-like_sf"/>
</dbReference>
<evidence type="ECO:0000256" key="2">
    <source>
        <dbReference type="ARBA" id="ARBA00022448"/>
    </source>
</evidence>
<dbReference type="Gene3D" id="1.10.3720.10">
    <property type="entry name" value="MetI-like"/>
    <property type="match status" value="1"/>
</dbReference>
<keyword evidence="5 7" id="KW-1133">Transmembrane helix</keyword>
<dbReference type="Pfam" id="PF00528">
    <property type="entry name" value="BPD_transp_1"/>
    <property type="match status" value="1"/>
</dbReference>
<dbReference type="GO" id="GO:0055085">
    <property type="term" value="P:transmembrane transport"/>
    <property type="evidence" value="ECO:0007669"/>
    <property type="project" value="InterPro"/>
</dbReference>
<evidence type="ECO:0000259" key="8">
    <source>
        <dbReference type="PROSITE" id="PS50928"/>
    </source>
</evidence>
<protein>
    <submittedName>
        <fullName evidence="9">Maltose transport system permease protein MalF</fullName>
    </submittedName>
</protein>
<dbReference type="InterPro" id="IPR000515">
    <property type="entry name" value="MetI-like"/>
</dbReference>
<evidence type="ECO:0000313" key="10">
    <source>
        <dbReference type="Proteomes" id="UP000188181"/>
    </source>
</evidence>
<dbReference type="EMBL" id="CP019646">
    <property type="protein sequence ID" value="AQQ71492.1"/>
    <property type="molecule type" value="Genomic_DNA"/>
</dbReference>
<dbReference type="AlphaFoldDB" id="A0A1Q2MGU6"/>
<dbReference type="PROSITE" id="PS50928">
    <property type="entry name" value="ABC_TM1"/>
    <property type="match status" value="1"/>
</dbReference>
<keyword evidence="6 7" id="KW-0472">Membrane</keyword>
<feature type="transmembrane region" description="Helical" evidence="7">
    <location>
        <begin position="255"/>
        <end position="277"/>
    </location>
</feature>
<reference evidence="10" key="1">
    <citation type="submission" date="2017-02" db="EMBL/GenBank/DDBJ databases">
        <title>Comparative genomics and description of representatives of a novel lineage of planctomycetes thriving in anoxic sediments.</title>
        <authorList>
            <person name="Spring S."/>
            <person name="Bunk B."/>
            <person name="Sproer C."/>
        </authorList>
    </citation>
    <scope>NUCLEOTIDE SEQUENCE [LARGE SCALE GENOMIC DNA]</scope>
    <source>
        <strain evidence="10">SM-Chi-D1</strain>
    </source>
</reference>
<comment type="similarity">
    <text evidence="7">Belongs to the binding-protein-dependent transport system permease family.</text>
</comment>
<feature type="domain" description="ABC transmembrane type-1" evidence="8">
    <location>
        <begin position="75"/>
        <end position="310"/>
    </location>
</feature>
<keyword evidence="2 7" id="KW-0813">Transport</keyword>
<organism evidence="9 10">
    <name type="scientific">Limihaloglobus sulfuriphilus</name>
    <dbReference type="NCBI Taxonomy" id="1851148"/>
    <lineage>
        <taxon>Bacteria</taxon>
        <taxon>Pseudomonadati</taxon>
        <taxon>Planctomycetota</taxon>
        <taxon>Phycisphaerae</taxon>
        <taxon>Sedimentisphaerales</taxon>
        <taxon>Sedimentisphaeraceae</taxon>
        <taxon>Limihaloglobus</taxon>
    </lineage>
</organism>
<dbReference type="PANTHER" id="PTHR30193:SF37">
    <property type="entry name" value="INNER MEMBRANE ABC TRANSPORTER PERMEASE PROTEIN YCJO"/>
    <property type="match status" value="1"/>
</dbReference>
<dbReference type="RefSeq" id="WP_146683662.1">
    <property type="nucleotide sequence ID" value="NZ_CP019646.1"/>
</dbReference>
<accession>A0A1Q2MGU6</accession>
<dbReference type="InterPro" id="IPR051393">
    <property type="entry name" value="ABC_transporter_permease"/>
</dbReference>
<keyword evidence="10" id="KW-1185">Reference proteome</keyword>
<feature type="transmembrane region" description="Helical" evidence="7">
    <location>
        <begin position="20"/>
        <end position="42"/>
    </location>
</feature>
<name>A0A1Q2MGU6_9BACT</name>
<dbReference type="STRING" id="1851148.SMSP2_01866"/>
<evidence type="ECO:0000256" key="7">
    <source>
        <dbReference type="RuleBase" id="RU363032"/>
    </source>
</evidence>
<feature type="transmembrane region" description="Helical" evidence="7">
    <location>
        <begin position="181"/>
        <end position="204"/>
    </location>
</feature>
<dbReference type="Proteomes" id="UP000188181">
    <property type="component" value="Chromosome"/>
</dbReference>
<dbReference type="CDD" id="cd06261">
    <property type="entry name" value="TM_PBP2"/>
    <property type="match status" value="1"/>
</dbReference>
<feature type="transmembrane region" description="Helical" evidence="7">
    <location>
        <begin position="289"/>
        <end position="309"/>
    </location>
</feature>
<evidence type="ECO:0000256" key="5">
    <source>
        <dbReference type="ARBA" id="ARBA00022989"/>
    </source>
</evidence>
<dbReference type="PANTHER" id="PTHR30193">
    <property type="entry name" value="ABC TRANSPORTER PERMEASE PROTEIN"/>
    <property type="match status" value="1"/>
</dbReference>
<keyword evidence="4 7" id="KW-0812">Transmembrane</keyword>
<evidence type="ECO:0000256" key="3">
    <source>
        <dbReference type="ARBA" id="ARBA00022475"/>
    </source>
</evidence>
<gene>
    <name evidence="9" type="primary">malF</name>
    <name evidence="9" type="ORF">SMSP2_01866</name>
</gene>
<dbReference type="SUPFAM" id="SSF161098">
    <property type="entry name" value="MetI-like"/>
    <property type="match status" value="1"/>
</dbReference>
<feature type="transmembrane region" description="Helical" evidence="7">
    <location>
        <begin position="76"/>
        <end position="98"/>
    </location>
</feature>
<evidence type="ECO:0000313" key="9">
    <source>
        <dbReference type="EMBL" id="AQQ71492.1"/>
    </source>
</evidence>
<evidence type="ECO:0000256" key="6">
    <source>
        <dbReference type="ARBA" id="ARBA00023136"/>
    </source>
</evidence>
<evidence type="ECO:0000256" key="4">
    <source>
        <dbReference type="ARBA" id="ARBA00022692"/>
    </source>
</evidence>
<sequence length="318" mass="35897">MVKEKFSNNIQRISKDWRAYLFVLPSLLLVLVFSYFPAYSAIYHSFYDWNGADIEKFIGLDNFRRAFTDGVLGRSFIVILILVLANFVKMVPSIAVSVVIHRLKRENWQYLYRVLFVIPMIIPGIVWLLIWKFFFDPTFGILNKVLEVTGVMSLLQWIDSLAGWGLFVEGVDPAWLSTPQLIVPALIIWGFPWVGVVGVLIYLAGLSSIGTEVYEAAEIDGIGWFRKFLNIELPLIMTQVRLNAALMIINTLKSYGLVLVLLGVSGGPAGAGMVPGLYMFRKAFVDQEAGYACAIGLLIFALILVLTWINNKYMRVDH</sequence>
<comment type="subcellular location">
    <subcellularLocation>
        <location evidence="1 7">Cell membrane</location>
        <topology evidence="1 7">Multi-pass membrane protein</topology>
    </subcellularLocation>
</comment>
<proteinExistence type="inferred from homology"/>
<feature type="transmembrane region" description="Helical" evidence="7">
    <location>
        <begin position="110"/>
        <end position="130"/>
    </location>
</feature>
<dbReference type="OrthoDB" id="9788108at2"/>
<dbReference type="KEGG" id="pbas:SMSP2_01866"/>
<dbReference type="GO" id="GO:0005886">
    <property type="term" value="C:plasma membrane"/>
    <property type="evidence" value="ECO:0007669"/>
    <property type="project" value="UniProtKB-SubCell"/>
</dbReference>